<accession>A0A7W3U2B0</accession>
<evidence type="ECO:0000313" key="11">
    <source>
        <dbReference type="EMBL" id="MBB1087653.1"/>
    </source>
</evidence>
<dbReference type="InterPro" id="IPR011990">
    <property type="entry name" value="TPR-like_helical_dom_sf"/>
</dbReference>
<sequence>MAIDDILDEHEQGERVQQWLRSNALGLFGGVALGLAAIGGWKWYERDSLQKQYAEADRYNAATEAIEAGDDDAATRTQALEPGVLSTLATLQLAKSQAEAGDFEAAIASLRDAQSGDAALQAVIDLRIARLLIQTEQAAEAKALLVDAEDANALEVRGDAEYALGETDAARTSYEAALAKMDVGSPMRRMLELKLSEVGGTPAGDDEAQS</sequence>
<keyword evidence="3 9" id="KW-0812">Transmembrane</keyword>
<dbReference type="GO" id="GO:0005886">
    <property type="term" value="C:plasma membrane"/>
    <property type="evidence" value="ECO:0007669"/>
    <property type="project" value="UniProtKB-SubCell"/>
</dbReference>
<evidence type="ECO:0000256" key="4">
    <source>
        <dbReference type="ARBA" id="ARBA00022989"/>
    </source>
</evidence>
<dbReference type="RefSeq" id="WP_182668424.1">
    <property type="nucleotide sequence ID" value="NZ_JACHTE010000002.1"/>
</dbReference>
<dbReference type="SUPFAM" id="SSF48452">
    <property type="entry name" value="TPR-like"/>
    <property type="match status" value="1"/>
</dbReference>
<comment type="subcellular location">
    <subcellularLocation>
        <location evidence="1">Cell membrane</location>
        <topology evidence="1">Single-pass type II membrane protein</topology>
    </subcellularLocation>
</comment>
<evidence type="ECO:0000256" key="2">
    <source>
        <dbReference type="ARBA" id="ARBA00022475"/>
    </source>
</evidence>
<dbReference type="InterPro" id="IPR026039">
    <property type="entry name" value="YfgM"/>
</dbReference>
<dbReference type="PANTHER" id="PTHR38035:SF1">
    <property type="entry name" value="ANCILLARY SECYEG TRANSLOCON SUBUNIT"/>
    <property type="match status" value="1"/>
</dbReference>
<feature type="domain" description="Ancillary SecYEG translocon subunit/Cell division coordinator CpoB TPR" evidence="10">
    <location>
        <begin position="18"/>
        <end position="199"/>
    </location>
</feature>
<keyword evidence="5 9" id="KW-0472">Membrane</keyword>
<evidence type="ECO:0000256" key="1">
    <source>
        <dbReference type="ARBA" id="ARBA00004401"/>
    </source>
</evidence>
<evidence type="ECO:0000256" key="3">
    <source>
        <dbReference type="ARBA" id="ARBA00022692"/>
    </source>
</evidence>
<dbReference type="Pfam" id="PF09976">
    <property type="entry name" value="TPR_21"/>
    <property type="match status" value="1"/>
</dbReference>
<proteinExistence type="inferred from homology"/>
<name>A0A7W3U2B0_9GAMM</name>
<comment type="caution">
    <text evidence="11">The sequence shown here is derived from an EMBL/GenBank/DDBJ whole genome shotgun (WGS) entry which is preliminary data.</text>
</comment>
<keyword evidence="4 9" id="KW-1133">Transmembrane helix</keyword>
<evidence type="ECO:0000256" key="8">
    <source>
        <dbReference type="ARBA" id="ARBA00024235"/>
    </source>
</evidence>
<protein>
    <recommendedName>
        <fullName evidence="8">Ancillary SecYEG translocon subunit</fullName>
    </recommendedName>
</protein>
<feature type="transmembrane region" description="Helical" evidence="9">
    <location>
        <begin position="24"/>
        <end position="44"/>
    </location>
</feature>
<reference evidence="11 12" key="1">
    <citation type="submission" date="2020-07" db="EMBL/GenBank/DDBJ databases">
        <authorList>
            <person name="Xu S."/>
            <person name="Li A."/>
        </authorList>
    </citation>
    <scope>NUCLEOTIDE SEQUENCE [LARGE SCALE GENOMIC DNA]</scope>
    <source>
        <strain evidence="11 12">SG-8</strain>
    </source>
</reference>
<dbReference type="EMBL" id="JACHTE010000002">
    <property type="protein sequence ID" value="MBB1087653.1"/>
    <property type="molecule type" value="Genomic_DNA"/>
</dbReference>
<keyword evidence="12" id="KW-1185">Reference proteome</keyword>
<dbReference type="Gene3D" id="1.25.40.10">
    <property type="entry name" value="Tetratricopeptide repeat domain"/>
    <property type="match status" value="1"/>
</dbReference>
<keyword evidence="6" id="KW-0143">Chaperone</keyword>
<dbReference type="PANTHER" id="PTHR38035">
    <property type="entry name" value="UPF0070 PROTEIN YFGM"/>
    <property type="match status" value="1"/>
</dbReference>
<evidence type="ECO:0000256" key="5">
    <source>
        <dbReference type="ARBA" id="ARBA00023136"/>
    </source>
</evidence>
<organism evidence="11 12">
    <name type="scientific">Marilutibacter penaei</name>
    <dbReference type="NCBI Taxonomy" id="2759900"/>
    <lineage>
        <taxon>Bacteria</taxon>
        <taxon>Pseudomonadati</taxon>
        <taxon>Pseudomonadota</taxon>
        <taxon>Gammaproteobacteria</taxon>
        <taxon>Lysobacterales</taxon>
        <taxon>Lysobacteraceae</taxon>
        <taxon>Marilutibacter</taxon>
    </lineage>
</organism>
<evidence type="ECO:0000256" key="9">
    <source>
        <dbReference type="SAM" id="Phobius"/>
    </source>
</evidence>
<dbReference type="Proteomes" id="UP000552587">
    <property type="component" value="Unassembled WGS sequence"/>
</dbReference>
<evidence type="ECO:0000256" key="6">
    <source>
        <dbReference type="ARBA" id="ARBA00023186"/>
    </source>
</evidence>
<keyword evidence="2" id="KW-1003">Cell membrane</keyword>
<gene>
    <name evidence="11" type="ORF">H4F99_04020</name>
</gene>
<evidence type="ECO:0000256" key="7">
    <source>
        <dbReference type="ARBA" id="ARBA00024197"/>
    </source>
</evidence>
<evidence type="ECO:0000259" key="10">
    <source>
        <dbReference type="Pfam" id="PF09976"/>
    </source>
</evidence>
<dbReference type="AlphaFoldDB" id="A0A7W3U2B0"/>
<evidence type="ECO:0000313" key="12">
    <source>
        <dbReference type="Proteomes" id="UP000552587"/>
    </source>
</evidence>
<dbReference type="GO" id="GO:0044877">
    <property type="term" value="F:protein-containing complex binding"/>
    <property type="evidence" value="ECO:0007669"/>
    <property type="project" value="InterPro"/>
</dbReference>
<dbReference type="InterPro" id="IPR018704">
    <property type="entry name" value="SecYEG/CpoB_TPR"/>
</dbReference>
<comment type="similarity">
    <text evidence="7">Belongs to the YfgM family.</text>
</comment>